<dbReference type="SUPFAM" id="SSF160104">
    <property type="entry name" value="Acetoacetate decarboxylase-like"/>
    <property type="match status" value="1"/>
</dbReference>
<sequence>MSGEWPAQPWDLHGRGWLTVWTAPRSAISLPSPDVVPLTLFGRVIVVSAFVDYQPPGVLAYHELMAAVLVRRKARPGLSILDIWVDDTTSQRGARAMWAIPKLLADFTFSPGSLAATAHDDEPIASAAETRRSSRTFPVRLTTSVWQSAEGRAKRTELRTSARAGLTRLRWRVTPGSGLGWLNAAKPRLHLFVTDLHMRFGSP</sequence>
<evidence type="ECO:0000313" key="2">
    <source>
        <dbReference type="Proteomes" id="UP001285352"/>
    </source>
</evidence>
<comment type="caution">
    <text evidence="1">The sequence shown here is derived from an EMBL/GenBank/DDBJ whole genome shotgun (WGS) entry which is preliminary data.</text>
</comment>
<proteinExistence type="predicted"/>
<dbReference type="InterPro" id="IPR010451">
    <property type="entry name" value="Acetoacetate_decarboxylase"/>
</dbReference>
<dbReference type="RefSeq" id="WP_319974330.1">
    <property type="nucleotide sequence ID" value="NZ_JAXAVU010000004.1"/>
</dbReference>
<keyword evidence="2" id="KW-1185">Reference proteome</keyword>
<dbReference type="Gene3D" id="2.40.400.10">
    <property type="entry name" value="Acetoacetate decarboxylase-like"/>
    <property type="match status" value="1"/>
</dbReference>
<accession>A0ABU4URA3</accession>
<dbReference type="InterPro" id="IPR023375">
    <property type="entry name" value="ADC_dom_sf"/>
</dbReference>
<protein>
    <submittedName>
        <fullName evidence="1">Acetoacetate decarboxylase family protein</fullName>
    </submittedName>
</protein>
<name>A0ABU4URA3_9PSEU</name>
<gene>
    <name evidence="1" type="ORF">SK854_07850</name>
</gene>
<organism evidence="1 2">
    <name type="scientific">Lentzea sokolovensis</name>
    <dbReference type="NCBI Taxonomy" id="3095429"/>
    <lineage>
        <taxon>Bacteria</taxon>
        <taxon>Bacillati</taxon>
        <taxon>Actinomycetota</taxon>
        <taxon>Actinomycetes</taxon>
        <taxon>Pseudonocardiales</taxon>
        <taxon>Pseudonocardiaceae</taxon>
        <taxon>Lentzea</taxon>
    </lineage>
</organism>
<evidence type="ECO:0000313" key="1">
    <source>
        <dbReference type="EMBL" id="MDX8142018.1"/>
    </source>
</evidence>
<dbReference type="Proteomes" id="UP001285352">
    <property type="component" value="Unassembled WGS sequence"/>
</dbReference>
<dbReference type="EMBL" id="JAXAVU010000004">
    <property type="protein sequence ID" value="MDX8142018.1"/>
    <property type="molecule type" value="Genomic_DNA"/>
</dbReference>
<reference evidence="1 2" key="2">
    <citation type="submission" date="2023-11" db="EMBL/GenBank/DDBJ databases">
        <authorList>
            <person name="Lara A.C."/>
            <person name="Chronakova A."/>
        </authorList>
    </citation>
    <scope>NUCLEOTIDE SEQUENCE [LARGE SCALE GENOMIC DNA]</scope>
    <source>
        <strain evidence="1 2">BCCO 10_0061</strain>
    </source>
</reference>
<reference evidence="1 2" key="1">
    <citation type="submission" date="2023-11" db="EMBL/GenBank/DDBJ databases">
        <title>Lentzea sokolovensis, sp. nov., Lentzea kristufkii, sp. nov., and Lentzea miocenensis, sp. nov., rare actinobacteria from Sokolov Coal Basin, Miocene lacustrine sediment, Czech Republic.</title>
        <authorList>
            <person name="Lara A."/>
            <person name="Kotroba L."/>
            <person name="Nouioui I."/>
            <person name="Neumann-Schaal M."/>
            <person name="Mast Y."/>
            <person name="Chronakova A."/>
        </authorList>
    </citation>
    <scope>NUCLEOTIDE SEQUENCE [LARGE SCALE GENOMIC DNA]</scope>
    <source>
        <strain evidence="1 2">BCCO 10_0061</strain>
    </source>
</reference>
<dbReference type="Pfam" id="PF06314">
    <property type="entry name" value="ADC"/>
    <property type="match status" value="1"/>
</dbReference>